<evidence type="ECO:0000313" key="1">
    <source>
        <dbReference type="EMBL" id="GBP22127.1"/>
    </source>
</evidence>
<evidence type="ECO:0000313" key="2">
    <source>
        <dbReference type="Proteomes" id="UP000299102"/>
    </source>
</evidence>
<dbReference type="Proteomes" id="UP000299102">
    <property type="component" value="Unassembled WGS sequence"/>
</dbReference>
<name>A0A4C1U7Q0_EUMVA</name>
<accession>A0A4C1U7Q0</accession>
<dbReference type="EMBL" id="BGZK01000137">
    <property type="protein sequence ID" value="GBP22127.1"/>
    <property type="molecule type" value="Genomic_DNA"/>
</dbReference>
<gene>
    <name evidence="1" type="ORF">EVAR_10636_1</name>
</gene>
<dbReference type="AlphaFoldDB" id="A0A4C1U7Q0"/>
<comment type="caution">
    <text evidence="1">The sequence shown here is derived from an EMBL/GenBank/DDBJ whole genome shotgun (WGS) entry which is preliminary data.</text>
</comment>
<keyword evidence="2" id="KW-1185">Reference proteome</keyword>
<sequence>MEGSRPPELSLTGRNATAEAVTSRVYFVIEYNISSIRLVHFRAAAVDHSMALHAIDVMMQHRGGRASDQILSFLSVTLFCISFIFNTSHTSTNPLQRRRRDRRPVPLRQLDSYNKMIPRRS</sequence>
<protein>
    <submittedName>
        <fullName evidence="1">Uncharacterized protein</fullName>
    </submittedName>
</protein>
<organism evidence="1 2">
    <name type="scientific">Eumeta variegata</name>
    <name type="common">Bagworm moth</name>
    <name type="synonym">Eumeta japonica</name>
    <dbReference type="NCBI Taxonomy" id="151549"/>
    <lineage>
        <taxon>Eukaryota</taxon>
        <taxon>Metazoa</taxon>
        <taxon>Ecdysozoa</taxon>
        <taxon>Arthropoda</taxon>
        <taxon>Hexapoda</taxon>
        <taxon>Insecta</taxon>
        <taxon>Pterygota</taxon>
        <taxon>Neoptera</taxon>
        <taxon>Endopterygota</taxon>
        <taxon>Lepidoptera</taxon>
        <taxon>Glossata</taxon>
        <taxon>Ditrysia</taxon>
        <taxon>Tineoidea</taxon>
        <taxon>Psychidae</taxon>
        <taxon>Oiketicinae</taxon>
        <taxon>Eumeta</taxon>
    </lineage>
</organism>
<reference evidence="1 2" key="1">
    <citation type="journal article" date="2019" name="Commun. Biol.">
        <title>The bagworm genome reveals a unique fibroin gene that provides high tensile strength.</title>
        <authorList>
            <person name="Kono N."/>
            <person name="Nakamura H."/>
            <person name="Ohtoshi R."/>
            <person name="Tomita M."/>
            <person name="Numata K."/>
            <person name="Arakawa K."/>
        </authorList>
    </citation>
    <scope>NUCLEOTIDE SEQUENCE [LARGE SCALE GENOMIC DNA]</scope>
</reference>
<proteinExistence type="predicted"/>